<dbReference type="Proteomes" id="UP000197138">
    <property type="component" value="Unassembled WGS sequence"/>
</dbReference>
<organism evidence="7 9">
    <name type="scientific">Punica granatum</name>
    <name type="common">Pomegranate</name>
    <dbReference type="NCBI Taxonomy" id="22663"/>
    <lineage>
        <taxon>Eukaryota</taxon>
        <taxon>Viridiplantae</taxon>
        <taxon>Streptophyta</taxon>
        <taxon>Embryophyta</taxon>
        <taxon>Tracheophyta</taxon>
        <taxon>Spermatophyta</taxon>
        <taxon>Magnoliopsida</taxon>
        <taxon>eudicotyledons</taxon>
        <taxon>Gunneridae</taxon>
        <taxon>Pentapetalae</taxon>
        <taxon>rosids</taxon>
        <taxon>malvids</taxon>
        <taxon>Myrtales</taxon>
        <taxon>Lythraceae</taxon>
        <taxon>Punica</taxon>
    </lineage>
</organism>
<evidence type="ECO:0000256" key="5">
    <source>
        <dbReference type="SAM" id="Phobius"/>
    </source>
</evidence>
<feature type="domain" description="Late embryogenesis abundant protein LEA-2 subgroup" evidence="6">
    <location>
        <begin position="86"/>
        <end position="189"/>
    </location>
</feature>
<dbReference type="STRING" id="22663.A0A218X415"/>
<feature type="transmembrane region" description="Helical" evidence="5">
    <location>
        <begin position="30"/>
        <end position="52"/>
    </location>
</feature>
<evidence type="ECO:0000313" key="8">
    <source>
        <dbReference type="EMBL" id="PKI53916.1"/>
    </source>
</evidence>
<evidence type="ECO:0000313" key="10">
    <source>
        <dbReference type="Proteomes" id="UP000233551"/>
    </source>
</evidence>
<dbReference type="EMBL" id="MTKT01002440">
    <property type="protein sequence ID" value="OWM79683.1"/>
    <property type="molecule type" value="Genomic_DNA"/>
</dbReference>
<reference evidence="7" key="2">
    <citation type="submission" date="2017-06" db="EMBL/GenBank/DDBJ databases">
        <title>The pomegranate genome and the genomics of punicalagin biosynthesis.</title>
        <authorList>
            <person name="Xu C."/>
        </authorList>
    </citation>
    <scope>NUCLEOTIDE SEQUENCE [LARGE SCALE GENOMIC DNA]</scope>
    <source>
        <tissue evidence="7">Fresh leaf</tissue>
    </source>
</reference>
<dbReference type="Pfam" id="PF03168">
    <property type="entry name" value="LEA_2"/>
    <property type="match status" value="1"/>
</dbReference>
<reference evidence="9" key="1">
    <citation type="journal article" date="2017" name="Plant J.">
        <title>The pomegranate (Punica granatum L.) genome and the genomics of punicalagin biosynthesis.</title>
        <authorList>
            <person name="Qin G."/>
            <person name="Xu C."/>
            <person name="Ming R."/>
            <person name="Tang H."/>
            <person name="Guyot R."/>
            <person name="Kramer E.M."/>
            <person name="Hu Y."/>
            <person name="Yi X."/>
            <person name="Qi Y."/>
            <person name="Xu X."/>
            <person name="Gao Z."/>
            <person name="Pan H."/>
            <person name="Jian J."/>
            <person name="Tian Y."/>
            <person name="Yue Z."/>
            <person name="Xu Y."/>
        </authorList>
    </citation>
    <scope>NUCLEOTIDE SEQUENCE [LARGE SCALE GENOMIC DNA]</scope>
    <source>
        <strain evidence="9">cv. Dabenzi</strain>
    </source>
</reference>
<evidence type="ECO:0000313" key="7">
    <source>
        <dbReference type="EMBL" id="OWM79683.1"/>
    </source>
</evidence>
<gene>
    <name evidence="7" type="ORF">CDL15_Pgr023095</name>
    <name evidence="8" type="ORF">CRG98_025710</name>
</gene>
<protein>
    <recommendedName>
        <fullName evidence="6">Late embryogenesis abundant protein LEA-2 subgroup domain-containing protein</fullName>
    </recommendedName>
</protein>
<dbReference type="Proteomes" id="UP000233551">
    <property type="component" value="Unassembled WGS sequence"/>
</dbReference>
<dbReference type="InterPro" id="IPR004864">
    <property type="entry name" value="LEA_2"/>
</dbReference>
<accession>A0A218X415</accession>
<keyword evidence="10" id="KW-1185">Reference proteome</keyword>
<evidence type="ECO:0000256" key="3">
    <source>
        <dbReference type="ARBA" id="ARBA00022989"/>
    </source>
</evidence>
<comment type="subcellular location">
    <subcellularLocation>
        <location evidence="1">Membrane</location>
        <topology evidence="1">Single-pass membrane protein</topology>
    </subcellularLocation>
</comment>
<evidence type="ECO:0000256" key="4">
    <source>
        <dbReference type="ARBA" id="ARBA00023136"/>
    </source>
</evidence>
<dbReference type="AlphaFoldDB" id="A0A218X415"/>
<comment type="caution">
    <text evidence="7">The sequence shown here is derived from an EMBL/GenBank/DDBJ whole genome shotgun (WGS) entry which is preliminary data.</text>
</comment>
<evidence type="ECO:0000256" key="2">
    <source>
        <dbReference type="ARBA" id="ARBA00022692"/>
    </source>
</evidence>
<keyword evidence="2 5" id="KW-0812">Transmembrane</keyword>
<evidence type="ECO:0000259" key="6">
    <source>
        <dbReference type="Pfam" id="PF03168"/>
    </source>
</evidence>
<evidence type="ECO:0000313" key="9">
    <source>
        <dbReference type="Proteomes" id="UP000197138"/>
    </source>
</evidence>
<proteinExistence type="predicted"/>
<dbReference type="InterPro" id="IPR044839">
    <property type="entry name" value="NDR1-like"/>
</dbReference>
<sequence length="217" mass="23886">MSQAFSRSPKHCAEQQGIKNFTINNLPKKLFFAFSAFFTSVLTLIFLIYIILHPAKPQFSLCQADLYKLDLTLGPAHFLNSSIQLTLQSKNPNTKVGIYYDELQAYASYKGQQITVDSPIPPFYQGHGESNTLSASLAGSELPVGPSFGYEVGKDQTAGKLVLNLKVNGRIRWKVGMWVSARYRLNVDCITVMAFGAQVLTTGPFSSNQGSRCSTSV</sequence>
<reference evidence="8 10" key="3">
    <citation type="submission" date="2017-11" db="EMBL/GenBank/DDBJ databases">
        <title>De-novo sequencing of pomegranate (Punica granatum L.) genome.</title>
        <authorList>
            <person name="Akparov Z."/>
            <person name="Amiraslanov A."/>
            <person name="Hajiyeva S."/>
            <person name="Abbasov M."/>
            <person name="Kaur K."/>
            <person name="Hamwieh A."/>
            <person name="Solovyev V."/>
            <person name="Salamov A."/>
            <person name="Braich B."/>
            <person name="Kosarev P."/>
            <person name="Mahmoud A."/>
            <person name="Hajiyev E."/>
            <person name="Babayeva S."/>
            <person name="Izzatullayeva V."/>
            <person name="Mammadov A."/>
            <person name="Mammadov A."/>
            <person name="Sharifova S."/>
            <person name="Ojaghi J."/>
            <person name="Eynullazada K."/>
            <person name="Bayramov B."/>
            <person name="Abdulazimova A."/>
            <person name="Shahmuradov I."/>
        </authorList>
    </citation>
    <scope>NUCLEOTIDE SEQUENCE [LARGE SCALE GENOMIC DNA]</scope>
    <source>
        <strain evidence="8">AG2017</strain>
        <strain evidence="10">cv. AG2017</strain>
        <tissue evidence="8">Leaf</tissue>
    </source>
</reference>
<name>A0A218X415_PUNGR</name>
<dbReference type="GO" id="GO:0009506">
    <property type="term" value="C:plasmodesma"/>
    <property type="evidence" value="ECO:0007669"/>
    <property type="project" value="TreeGrafter"/>
</dbReference>
<dbReference type="GO" id="GO:0005886">
    <property type="term" value="C:plasma membrane"/>
    <property type="evidence" value="ECO:0007669"/>
    <property type="project" value="TreeGrafter"/>
</dbReference>
<dbReference type="PANTHER" id="PTHR31415:SF20">
    <property type="entry name" value="NDR1_HIN1-LIKE PROTEIN 26"/>
    <property type="match status" value="1"/>
</dbReference>
<dbReference type="PANTHER" id="PTHR31415">
    <property type="entry name" value="OS05G0367900 PROTEIN"/>
    <property type="match status" value="1"/>
</dbReference>
<evidence type="ECO:0000256" key="1">
    <source>
        <dbReference type="ARBA" id="ARBA00004167"/>
    </source>
</evidence>
<keyword evidence="4 5" id="KW-0472">Membrane</keyword>
<dbReference type="EMBL" id="PGOL01001823">
    <property type="protein sequence ID" value="PKI53916.1"/>
    <property type="molecule type" value="Genomic_DNA"/>
</dbReference>
<dbReference type="GO" id="GO:0098542">
    <property type="term" value="P:defense response to other organism"/>
    <property type="evidence" value="ECO:0007669"/>
    <property type="project" value="InterPro"/>
</dbReference>
<keyword evidence="3 5" id="KW-1133">Transmembrane helix</keyword>